<name>A0ABY6BFI9_9GAMM</name>
<dbReference type="Pfam" id="PF01656">
    <property type="entry name" value="CbiA"/>
    <property type="match status" value="1"/>
</dbReference>
<dbReference type="PIRSF" id="PIRSF009320">
    <property type="entry name" value="Nuc_binding_HP_1000"/>
    <property type="match status" value="1"/>
</dbReference>
<dbReference type="RefSeq" id="WP_261694990.1">
    <property type="nucleotide sequence ID" value="NZ_CP104694.1"/>
</dbReference>
<evidence type="ECO:0000313" key="2">
    <source>
        <dbReference type="EMBL" id="UXI68023.1"/>
    </source>
</evidence>
<feature type="domain" description="CobQ/CobB/MinD/ParA nucleotide binding" evidence="1">
    <location>
        <begin position="4"/>
        <end position="179"/>
    </location>
</feature>
<sequence length="240" mass="26533">MFRILVANSKGGCGKTTLTSNLAGYFAAHQRRTALIDCDPQGSSRAWCEQRAAHLPRIEAIAGDDPAHGLRAGWLLRLTATTEVVVIDTPAGLRSHEFAQFVRHADVLLIPIVPSPIDLRATLQFLDMVRRTAEVRAGTLRVGLVANRVRERTTAARELEATLQRLTQVAVARLRDSQAYVSLASHGRSLFDETGSAWRGHHDDWAPLLEWLRLRQQERQRSPVVTPLVPLGARQAGTMS</sequence>
<dbReference type="Gene3D" id="3.40.50.300">
    <property type="entry name" value="P-loop containing nucleotide triphosphate hydrolases"/>
    <property type="match status" value="1"/>
</dbReference>
<dbReference type="InterPro" id="IPR027417">
    <property type="entry name" value="P-loop_NTPase"/>
</dbReference>
<organism evidence="2 3">
    <name type="scientific">Tahibacter amnicola</name>
    <dbReference type="NCBI Taxonomy" id="2976241"/>
    <lineage>
        <taxon>Bacteria</taxon>
        <taxon>Pseudomonadati</taxon>
        <taxon>Pseudomonadota</taxon>
        <taxon>Gammaproteobacteria</taxon>
        <taxon>Lysobacterales</taxon>
        <taxon>Rhodanobacteraceae</taxon>
        <taxon>Tahibacter</taxon>
    </lineage>
</organism>
<gene>
    <name evidence="2" type="ORF">N4264_25410</name>
</gene>
<accession>A0ABY6BFI9</accession>
<dbReference type="PANTHER" id="PTHR13696:SF96">
    <property type="entry name" value="COBQ_COBB_MIND_PARA NUCLEOTIDE BINDING DOMAIN-CONTAINING PROTEIN"/>
    <property type="match status" value="1"/>
</dbReference>
<dbReference type="PANTHER" id="PTHR13696">
    <property type="entry name" value="P-LOOP CONTAINING NUCLEOSIDE TRIPHOSPHATE HYDROLASE"/>
    <property type="match status" value="1"/>
</dbReference>
<dbReference type="CDD" id="cd02042">
    <property type="entry name" value="ParAB_family"/>
    <property type="match status" value="1"/>
</dbReference>
<reference evidence="2" key="1">
    <citation type="submission" date="2022-09" db="EMBL/GenBank/DDBJ databases">
        <title>Tahibacter sp. nov., isolated from a fresh water.</title>
        <authorList>
            <person name="Baek J.H."/>
            <person name="Lee J.K."/>
            <person name="Kim J.M."/>
            <person name="Jeon C.O."/>
        </authorList>
    </citation>
    <scope>NUCLEOTIDE SEQUENCE</scope>
    <source>
        <strain evidence="2">W38</strain>
    </source>
</reference>
<proteinExistence type="predicted"/>
<evidence type="ECO:0000259" key="1">
    <source>
        <dbReference type="Pfam" id="PF01656"/>
    </source>
</evidence>
<dbReference type="SUPFAM" id="SSF52540">
    <property type="entry name" value="P-loop containing nucleoside triphosphate hydrolases"/>
    <property type="match status" value="1"/>
</dbReference>
<keyword evidence="3" id="KW-1185">Reference proteome</keyword>
<dbReference type="InterPro" id="IPR050678">
    <property type="entry name" value="DNA_Partitioning_ATPase"/>
</dbReference>
<evidence type="ECO:0000313" key="3">
    <source>
        <dbReference type="Proteomes" id="UP001064632"/>
    </source>
</evidence>
<dbReference type="InterPro" id="IPR002586">
    <property type="entry name" value="CobQ/CobB/MinD/ParA_Nub-bd_dom"/>
</dbReference>
<dbReference type="EMBL" id="CP104694">
    <property type="protein sequence ID" value="UXI68023.1"/>
    <property type="molecule type" value="Genomic_DNA"/>
</dbReference>
<protein>
    <submittedName>
        <fullName evidence="2">ParA family protein</fullName>
    </submittedName>
</protein>
<dbReference type="Proteomes" id="UP001064632">
    <property type="component" value="Chromosome"/>
</dbReference>